<keyword evidence="1" id="KW-1185">Reference proteome</keyword>
<sequence length="94" mass="10913">MIDFQEIPLIFPALRRAERSTRQLSQPFEAFVLFLTAQNCDNFFNHLRQYFFILLKSTSSSVAGWSFSGNMGDYRKVGQNKRKRPLGLFLGTFP</sequence>
<proteinExistence type="predicted"/>
<organism evidence="1 2">
    <name type="scientific">Romanomermis culicivorax</name>
    <name type="common">Nematode worm</name>
    <dbReference type="NCBI Taxonomy" id="13658"/>
    <lineage>
        <taxon>Eukaryota</taxon>
        <taxon>Metazoa</taxon>
        <taxon>Ecdysozoa</taxon>
        <taxon>Nematoda</taxon>
        <taxon>Enoplea</taxon>
        <taxon>Dorylaimia</taxon>
        <taxon>Mermithida</taxon>
        <taxon>Mermithoidea</taxon>
        <taxon>Mermithidae</taxon>
        <taxon>Romanomermis</taxon>
    </lineage>
</organism>
<accession>A0A915KMJ0</accession>
<protein>
    <submittedName>
        <fullName evidence="2">Uncharacterized protein</fullName>
    </submittedName>
</protein>
<evidence type="ECO:0000313" key="2">
    <source>
        <dbReference type="WBParaSite" id="nRc.2.0.1.t40062-RA"/>
    </source>
</evidence>
<dbReference type="Proteomes" id="UP000887565">
    <property type="component" value="Unplaced"/>
</dbReference>
<evidence type="ECO:0000313" key="1">
    <source>
        <dbReference type="Proteomes" id="UP000887565"/>
    </source>
</evidence>
<name>A0A915KMJ0_ROMCU</name>
<dbReference type="AlphaFoldDB" id="A0A915KMJ0"/>
<reference evidence="2" key="1">
    <citation type="submission" date="2022-11" db="UniProtKB">
        <authorList>
            <consortium name="WormBaseParasite"/>
        </authorList>
    </citation>
    <scope>IDENTIFICATION</scope>
</reference>
<dbReference type="WBParaSite" id="nRc.2.0.1.t40062-RA">
    <property type="protein sequence ID" value="nRc.2.0.1.t40062-RA"/>
    <property type="gene ID" value="nRc.2.0.1.g40062"/>
</dbReference>